<protein>
    <submittedName>
        <fullName evidence="1">Uncharacterized protein</fullName>
    </submittedName>
</protein>
<dbReference type="EMBL" id="GBXM01016002">
    <property type="protein sequence ID" value="JAH92575.1"/>
    <property type="molecule type" value="Transcribed_RNA"/>
</dbReference>
<name>A0A0E9WSQ1_ANGAN</name>
<reference evidence="1" key="1">
    <citation type="submission" date="2014-11" db="EMBL/GenBank/DDBJ databases">
        <authorList>
            <person name="Amaro Gonzalez C."/>
        </authorList>
    </citation>
    <scope>NUCLEOTIDE SEQUENCE</scope>
</reference>
<sequence>MGVYSRSKQVMCINQEISQLWPETFSFCQTLRCIFQDYDKKACSQRFEMFIVGCVPLKVVHQLIL</sequence>
<dbReference type="AlphaFoldDB" id="A0A0E9WSQ1"/>
<accession>A0A0E9WSQ1</accession>
<organism evidence="1">
    <name type="scientific">Anguilla anguilla</name>
    <name type="common">European freshwater eel</name>
    <name type="synonym">Muraena anguilla</name>
    <dbReference type="NCBI Taxonomy" id="7936"/>
    <lineage>
        <taxon>Eukaryota</taxon>
        <taxon>Metazoa</taxon>
        <taxon>Chordata</taxon>
        <taxon>Craniata</taxon>
        <taxon>Vertebrata</taxon>
        <taxon>Euteleostomi</taxon>
        <taxon>Actinopterygii</taxon>
        <taxon>Neopterygii</taxon>
        <taxon>Teleostei</taxon>
        <taxon>Anguilliformes</taxon>
        <taxon>Anguillidae</taxon>
        <taxon>Anguilla</taxon>
    </lineage>
</organism>
<proteinExistence type="predicted"/>
<reference evidence="1" key="2">
    <citation type="journal article" date="2015" name="Fish Shellfish Immunol.">
        <title>Early steps in the European eel (Anguilla anguilla)-Vibrio vulnificus interaction in the gills: Role of the RtxA13 toxin.</title>
        <authorList>
            <person name="Callol A."/>
            <person name="Pajuelo D."/>
            <person name="Ebbesson L."/>
            <person name="Teles M."/>
            <person name="MacKenzie S."/>
            <person name="Amaro C."/>
        </authorList>
    </citation>
    <scope>NUCLEOTIDE SEQUENCE</scope>
</reference>
<evidence type="ECO:0000313" key="1">
    <source>
        <dbReference type="EMBL" id="JAH92575.1"/>
    </source>
</evidence>